<keyword evidence="3" id="KW-1185">Reference proteome</keyword>
<proteinExistence type="predicted"/>
<gene>
    <name evidence="2" type="ORF">ACH4F9_20545</name>
</gene>
<accession>A0ABW7QVN9</accession>
<name>A0ABW7QVN9_9ACTN</name>
<reference evidence="2 3" key="1">
    <citation type="submission" date="2024-10" db="EMBL/GenBank/DDBJ databases">
        <title>The Natural Products Discovery Center: Release of the First 8490 Sequenced Strains for Exploring Actinobacteria Biosynthetic Diversity.</title>
        <authorList>
            <person name="Kalkreuter E."/>
            <person name="Kautsar S.A."/>
            <person name="Yang D."/>
            <person name="Bader C.D."/>
            <person name="Teijaro C.N."/>
            <person name="Fluegel L."/>
            <person name="Davis C.M."/>
            <person name="Simpson J.R."/>
            <person name="Lauterbach L."/>
            <person name="Steele A.D."/>
            <person name="Gui C."/>
            <person name="Meng S."/>
            <person name="Li G."/>
            <person name="Viehrig K."/>
            <person name="Ye F."/>
            <person name="Su P."/>
            <person name="Kiefer A.F."/>
            <person name="Nichols A."/>
            <person name="Cepeda A.J."/>
            <person name="Yan W."/>
            <person name="Fan B."/>
            <person name="Jiang Y."/>
            <person name="Adhikari A."/>
            <person name="Zheng C.-J."/>
            <person name="Schuster L."/>
            <person name="Cowan T.M."/>
            <person name="Smanski M.J."/>
            <person name="Chevrette M.G."/>
            <person name="De Carvalho L.P.S."/>
            <person name="Shen B."/>
        </authorList>
    </citation>
    <scope>NUCLEOTIDE SEQUENCE [LARGE SCALE GENOMIC DNA]</scope>
    <source>
        <strain evidence="2 3">NPDC017990</strain>
    </source>
</reference>
<sequence>MNTPDDDIPALSEDFAVRIDLQPGWVDLTLREGSKAEAKALATKTVNELNPLSLEIEKSAVFDDMAERALNLNDDAPALAAAYYAESGEGLINLMIDSYGDEGVPRPTADEVLPLLLEWENGEVVGEPEVSRPELAAGPALRVQATLKIKRMFGLGRRITEFVRYAVFPPGMQSLIVVTATWEKIQLTEENTQRVDEIVPTLRLDLVDEDGNELPPNPGSNPGSNPSPDAKPESEQP</sequence>
<evidence type="ECO:0000256" key="1">
    <source>
        <dbReference type="SAM" id="MobiDB-lite"/>
    </source>
</evidence>
<protein>
    <submittedName>
        <fullName evidence="2">Uncharacterized protein</fullName>
    </submittedName>
</protein>
<dbReference type="Proteomes" id="UP001610818">
    <property type="component" value="Unassembled WGS sequence"/>
</dbReference>
<comment type="caution">
    <text evidence="2">The sequence shown here is derived from an EMBL/GenBank/DDBJ whole genome shotgun (WGS) entry which is preliminary data.</text>
</comment>
<dbReference type="RefSeq" id="WP_397713538.1">
    <property type="nucleotide sequence ID" value="NZ_JBIRGN010000004.1"/>
</dbReference>
<evidence type="ECO:0000313" key="2">
    <source>
        <dbReference type="EMBL" id="MFH8547396.1"/>
    </source>
</evidence>
<organism evidence="2 3">
    <name type="scientific">Streptomyces longisporoflavus</name>
    <dbReference type="NCBI Taxonomy" id="28044"/>
    <lineage>
        <taxon>Bacteria</taxon>
        <taxon>Bacillati</taxon>
        <taxon>Actinomycetota</taxon>
        <taxon>Actinomycetes</taxon>
        <taxon>Kitasatosporales</taxon>
        <taxon>Streptomycetaceae</taxon>
        <taxon>Streptomyces</taxon>
    </lineage>
</organism>
<feature type="region of interest" description="Disordered" evidence="1">
    <location>
        <begin position="207"/>
        <end position="237"/>
    </location>
</feature>
<evidence type="ECO:0000313" key="3">
    <source>
        <dbReference type="Proteomes" id="UP001610818"/>
    </source>
</evidence>
<dbReference type="EMBL" id="JBIRGQ010000004">
    <property type="protein sequence ID" value="MFH8547396.1"/>
    <property type="molecule type" value="Genomic_DNA"/>
</dbReference>